<dbReference type="SUPFAM" id="SSF54001">
    <property type="entry name" value="Cysteine proteinases"/>
    <property type="match status" value="1"/>
</dbReference>
<dbReference type="OrthoDB" id="1680482at2759"/>
<evidence type="ECO:0000256" key="1">
    <source>
        <dbReference type="ARBA" id="ARBA00005234"/>
    </source>
</evidence>
<organism evidence="5 6">
    <name type="scientific">Rhamnella rubrinervis</name>
    <dbReference type="NCBI Taxonomy" id="2594499"/>
    <lineage>
        <taxon>Eukaryota</taxon>
        <taxon>Viridiplantae</taxon>
        <taxon>Streptophyta</taxon>
        <taxon>Embryophyta</taxon>
        <taxon>Tracheophyta</taxon>
        <taxon>Spermatophyta</taxon>
        <taxon>Magnoliopsida</taxon>
        <taxon>eudicotyledons</taxon>
        <taxon>Gunneridae</taxon>
        <taxon>Pentapetalae</taxon>
        <taxon>rosids</taxon>
        <taxon>fabids</taxon>
        <taxon>Rosales</taxon>
        <taxon>Rhamnaceae</taxon>
        <taxon>rhamnoid group</taxon>
        <taxon>Rhamneae</taxon>
        <taxon>Rhamnella</taxon>
    </lineage>
</organism>
<keyword evidence="6" id="KW-1185">Reference proteome</keyword>
<proteinExistence type="inferred from homology"/>
<dbReference type="GO" id="GO:0008234">
    <property type="term" value="F:cysteine-type peptidase activity"/>
    <property type="evidence" value="ECO:0007669"/>
    <property type="project" value="InterPro"/>
</dbReference>
<dbReference type="EMBL" id="VOIH02000007">
    <property type="protein sequence ID" value="KAF3442216.1"/>
    <property type="molecule type" value="Genomic_DNA"/>
</dbReference>
<protein>
    <recommendedName>
        <fullName evidence="4">Ubiquitin-like protease family profile domain-containing protein</fullName>
    </recommendedName>
</protein>
<comment type="similarity">
    <text evidence="1">Belongs to the peptidase C48 family.</text>
</comment>
<evidence type="ECO:0000259" key="4">
    <source>
        <dbReference type="Pfam" id="PF02902"/>
    </source>
</evidence>
<evidence type="ECO:0000313" key="6">
    <source>
        <dbReference type="Proteomes" id="UP000796880"/>
    </source>
</evidence>
<dbReference type="Pfam" id="PF02902">
    <property type="entry name" value="Peptidase_C48"/>
    <property type="match status" value="1"/>
</dbReference>
<sequence length="84" mass="9440">MATTSGPKFRRLVKGATRYGRVYIPVNNENKHWLATEVDLVRRHVTLYDSSCSVNDDWFQTCNAESLGILFPYLLAAGGFLTSV</sequence>
<gene>
    <name evidence="5" type="ORF">FNV43_RR16132</name>
</gene>
<feature type="domain" description="Ubiquitin-like protease family profile" evidence="4">
    <location>
        <begin position="22"/>
        <end position="62"/>
    </location>
</feature>
<name>A0A8K0E8R5_9ROSA</name>
<comment type="caution">
    <text evidence="5">The sequence shown here is derived from an EMBL/GenBank/DDBJ whole genome shotgun (WGS) entry which is preliminary data.</text>
</comment>
<dbReference type="InterPro" id="IPR003653">
    <property type="entry name" value="Peptidase_C48_C"/>
</dbReference>
<dbReference type="GO" id="GO:0006508">
    <property type="term" value="P:proteolysis"/>
    <property type="evidence" value="ECO:0007669"/>
    <property type="project" value="UniProtKB-KW"/>
</dbReference>
<dbReference type="AlphaFoldDB" id="A0A8K0E8R5"/>
<keyword evidence="3" id="KW-0378">Hydrolase</keyword>
<evidence type="ECO:0000256" key="3">
    <source>
        <dbReference type="ARBA" id="ARBA00022801"/>
    </source>
</evidence>
<dbReference type="Proteomes" id="UP000796880">
    <property type="component" value="Unassembled WGS sequence"/>
</dbReference>
<evidence type="ECO:0000256" key="2">
    <source>
        <dbReference type="ARBA" id="ARBA00022670"/>
    </source>
</evidence>
<accession>A0A8K0E8R5</accession>
<reference evidence="5" key="1">
    <citation type="submission" date="2020-03" db="EMBL/GenBank/DDBJ databases">
        <title>A high-quality chromosome-level genome assembly of a woody plant with both climbing and erect habits, Rhamnella rubrinervis.</title>
        <authorList>
            <person name="Lu Z."/>
            <person name="Yang Y."/>
            <person name="Zhu X."/>
            <person name="Sun Y."/>
        </authorList>
    </citation>
    <scope>NUCLEOTIDE SEQUENCE</scope>
    <source>
        <strain evidence="5">BYM</strain>
        <tissue evidence="5">Leaf</tissue>
    </source>
</reference>
<dbReference type="Gene3D" id="3.40.395.10">
    <property type="entry name" value="Adenoviral Proteinase, Chain A"/>
    <property type="match status" value="1"/>
</dbReference>
<dbReference type="InterPro" id="IPR038765">
    <property type="entry name" value="Papain-like_cys_pep_sf"/>
</dbReference>
<keyword evidence="2" id="KW-0645">Protease</keyword>
<evidence type="ECO:0000313" key="5">
    <source>
        <dbReference type="EMBL" id="KAF3442216.1"/>
    </source>
</evidence>